<dbReference type="Gene3D" id="3.10.310.10">
    <property type="entry name" value="Diaminopimelate Epimerase, Chain A, domain 1"/>
    <property type="match status" value="2"/>
</dbReference>
<gene>
    <name evidence="3" type="ORF">HD842_000001</name>
</gene>
<dbReference type="GO" id="GO:0016853">
    <property type="term" value="F:isomerase activity"/>
    <property type="evidence" value="ECO:0007669"/>
    <property type="project" value="UniProtKB-KW"/>
</dbReference>
<comment type="caution">
    <text evidence="3">The sequence shown here is derived from an EMBL/GenBank/DDBJ whole genome shotgun (WGS) entry which is preliminary data.</text>
</comment>
<keyword evidence="2" id="KW-0413">Isomerase</keyword>
<dbReference type="AlphaFoldDB" id="A0A7W9U6K9"/>
<dbReference type="Pfam" id="PF04303">
    <property type="entry name" value="PrpF"/>
    <property type="match status" value="1"/>
</dbReference>
<dbReference type="PANTHER" id="PTHR43709">
    <property type="entry name" value="ACONITATE ISOMERASE-RELATED"/>
    <property type="match status" value="1"/>
</dbReference>
<name>A0A7W9U6K9_9BURK</name>
<dbReference type="EMBL" id="JACHBX010000001">
    <property type="protein sequence ID" value="MBB6131890.1"/>
    <property type="molecule type" value="Genomic_DNA"/>
</dbReference>
<evidence type="ECO:0000313" key="3">
    <source>
        <dbReference type="EMBL" id="MBB6131890.1"/>
    </source>
</evidence>
<comment type="similarity">
    <text evidence="1">Belongs to the PrpF family.</text>
</comment>
<reference evidence="3 4" key="1">
    <citation type="submission" date="2020-08" db="EMBL/GenBank/DDBJ databases">
        <title>The Agave Microbiome: Exploring the role of microbial communities in plant adaptations to desert environments.</title>
        <authorList>
            <person name="Partida-Martinez L.P."/>
        </authorList>
    </citation>
    <scope>NUCLEOTIDE SEQUENCE [LARGE SCALE GENOMIC DNA]</scope>
    <source>
        <strain evidence="3 4">AT3.2</strain>
    </source>
</reference>
<keyword evidence="4" id="KW-1185">Reference proteome</keyword>
<sequence>MPTASSFRDAFRPRLQNGVIEFPVHHMRGGTSTGLVLWTASTPLDRYLKEELLRHLMGAPLAGTNENNKQITGLGRGGPTSNKVFFADTATENGAPVIVSTLAQLASDHDGVDWSVNCGNMSSALQLWAIDMGLIVVPGAGKTEVRIRNTNTGVITVSRMERCADGGFLDADIPGVDGAYPAVDLFMQAPTGSKTGKLLPTGAVIDLIDGVHVSCVDVAVPMVICAASEFGKTGYEPVRELDADPVFKARLRAVWVEAGLRMGLTRRDGSLMTAAELERSETIPKICLVAPPRAGGNIAVRYFTPQAGHGSMAVSGGCCLAAAALIPGSVAQQVAHGLAATTGTFADIGVSIENPAGILDATVVVKHDDDGLHVLSAAYRRSTQILLRGYVPLYRASPQLTDALSAFSPHVFP</sequence>
<evidence type="ECO:0000256" key="2">
    <source>
        <dbReference type="ARBA" id="ARBA00023235"/>
    </source>
</evidence>
<dbReference type="Proteomes" id="UP000540787">
    <property type="component" value="Unassembled WGS sequence"/>
</dbReference>
<dbReference type="SUPFAM" id="SSF54506">
    <property type="entry name" value="Diaminopimelate epimerase-like"/>
    <property type="match status" value="2"/>
</dbReference>
<evidence type="ECO:0008006" key="5">
    <source>
        <dbReference type="Google" id="ProtNLM"/>
    </source>
</evidence>
<evidence type="ECO:0000313" key="4">
    <source>
        <dbReference type="Proteomes" id="UP000540787"/>
    </source>
</evidence>
<protein>
    <recommendedName>
        <fullName evidence="5">PrpF protein</fullName>
    </recommendedName>
</protein>
<accession>A0A7W9U6K9</accession>
<evidence type="ECO:0000256" key="1">
    <source>
        <dbReference type="ARBA" id="ARBA00007673"/>
    </source>
</evidence>
<proteinExistence type="inferred from homology"/>
<dbReference type="InterPro" id="IPR007400">
    <property type="entry name" value="PrpF-like"/>
</dbReference>
<dbReference type="PANTHER" id="PTHR43709:SF2">
    <property type="entry name" value="DUF453 DOMAIN PROTEIN (AFU_ORTHOLOGUE AFUA_6G00360)"/>
    <property type="match status" value="1"/>
</dbReference>
<organism evidence="3 4">
    <name type="scientific">Massilia aurea</name>
    <dbReference type="NCBI Taxonomy" id="373040"/>
    <lineage>
        <taxon>Bacteria</taxon>
        <taxon>Pseudomonadati</taxon>
        <taxon>Pseudomonadota</taxon>
        <taxon>Betaproteobacteria</taxon>
        <taxon>Burkholderiales</taxon>
        <taxon>Oxalobacteraceae</taxon>
        <taxon>Telluria group</taxon>
        <taxon>Massilia</taxon>
    </lineage>
</organism>
<dbReference type="RefSeq" id="WP_183549273.1">
    <property type="nucleotide sequence ID" value="NZ_JACHBX010000001.1"/>
</dbReference>